<reference evidence="1 2" key="1">
    <citation type="journal article" date="2015" name="Nature">
        <title>rRNA introns, odd ribosomes, and small enigmatic genomes across a large radiation of phyla.</title>
        <authorList>
            <person name="Brown C.T."/>
            <person name="Hug L.A."/>
            <person name="Thomas B.C."/>
            <person name="Sharon I."/>
            <person name="Castelle C.J."/>
            <person name="Singh A."/>
            <person name="Wilkins M.J."/>
            <person name="Williams K.H."/>
            <person name="Banfield J.F."/>
        </authorList>
    </citation>
    <scope>NUCLEOTIDE SEQUENCE [LARGE SCALE GENOMIC DNA]</scope>
</reference>
<name>A0A837IJ40_9BACT</name>
<organism evidence="1 2">
    <name type="scientific">Candidatus Nomurabacteria bacterium GW2011_GWB1_44_12</name>
    <dbReference type="NCBI Taxonomy" id="1618748"/>
    <lineage>
        <taxon>Bacteria</taxon>
        <taxon>Candidatus Nomuraibacteriota</taxon>
    </lineage>
</organism>
<evidence type="ECO:0000313" key="2">
    <source>
        <dbReference type="Proteomes" id="UP000033815"/>
    </source>
</evidence>
<evidence type="ECO:0000313" key="1">
    <source>
        <dbReference type="EMBL" id="KKT37225.1"/>
    </source>
</evidence>
<accession>A0A837IJ40</accession>
<protein>
    <submittedName>
        <fullName evidence="1">Uncharacterized protein</fullName>
    </submittedName>
</protein>
<dbReference type="Proteomes" id="UP000033815">
    <property type="component" value="Unassembled WGS sequence"/>
</dbReference>
<dbReference type="EMBL" id="LCHP01000001">
    <property type="protein sequence ID" value="KKT37225.1"/>
    <property type="molecule type" value="Genomic_DNA"/>
</dbReference>
<gene>
    <name evidence="1" type="ORF">UW25_C0001G0033</name>
</gene>
<sequence length="68" mass="7412">MKVISTDPDGSALIEFENVHCNTNVIGETAPVRAVVSISRIPDLIRIGQQGRRAVQKLNSIFAVIPRV</sequence>
<dbReference type="AlphaFoldDB" id="A0A837IJ40"/>
<proteinExistence type="predicted"/>
<comment type="caution">
    <text evidence="1">The sequence shown here is derived from an EMBL/GenBank/DDBJ whole genome shotgun (WGS) entry which is preliminary data.</text>
</comment>